<keyword evidence="1" id="KW-1133">Transmembrane helix</keyword>
<keyword evidence="1" id="KW-0472">Membrane</keyword>
<feature type="transmembrane region" description="Helical" evidence="1">
    <location>
        <begin position="170"/>
        <end position="191"/>
    </location>
</feature>
<reference evidence="3" key="1">
    <citation type="submission" date="2021-01" db="EMBL/GenBank/DDBJ databases">
        <authorList>
            <person name="Corre E."/>
            <person name="Pelletier E."/>
            <person name="Niang G."/>
            <person name="Scheremetjew M."/>
            <person name="Finn R."/>
            <person name="Kale V."/>
            <person name="Holt S."/>
            <person name="Cochrane G."/>
            <person name="Meng A."/>
            <person name="Brown T."/>
            <person name="Cohen L."/>
        </authorList>
    </citation>
    <scope>NUCLEOTIDE SEQUENCE</scope>
</reference>
<evidence type="ECO:0000256" key="2">
    <source>
        <dbReference type="SAM" id="SignalP"/>
    </source>
</evidence>
<protein>
    <recommendedName>
        <fullName evidence="4">Transmembrane protein</fullName>
    </recommendedName>
</protein>
<feature type="chain" id="PRO_5031431142" description="Transmembrane protein" evidence="2">
    <location>
        <begin position="20"/>
        <end position="209"/>
    </location>
</feature>
<gene>
    <name evidence="3" type="ORF">NSCI0253_LOCUS42650</name>
</gene>
<accession>A0A7S1AY23</accession>
<feature type="signal peptide" evidence="2">
    <location>
        <begin position="1"/>
        <end position="19"/>
    </location>
</feature>
<evidence type="ECO:0000256" key="1">
    <source>
        <dbReference type="SAM" id="Phobius"/>
    </source>
</evidence>
<name>A0A7S1AY23_NOCSC</name>
<evidence type="ECO:0008006" key="4">
    <source>
        <dbReference type="Google" id="ProtNLM"/>
    </source>
</evidence>
<proteinExistence type="predicted"/>
<organism evidence="3">
    <name type="scientific">Noctiluca scintillans</name>
    <name type="common">Sea sparkle</name>
    <name type="synonym">Red tide dinoflagellate</name>
    <dbReference type="NCBI Taxonomy" id="2966"/>
    <lineage>
        <taxon>Eukaryota</taxon>
        <taxon>Sar</taxon>
        <taxon>Alveolata</taxon>
        <taxon>Dinophyceae</taxon>
        <taxon>Noctilucales</taxon>
        <taxon>Noctilucaceae</taxon>
        <taxon>Noctiluca</taxon>
    </lineage>
</organism>
<sequence length="209" mass="22019">MDRSAHVLLAVGLVSVTLCMQGCTSTSATDSVIESMCKLVVDEGVEEVQVEATLALAKTCSSLATEAETTCLETGNALITGNATELKTTWKATCADFFESIDWTDVTTSVQSWWSSNGDSVKAEAKSEFNAALSHVASSHGTTASTMYDTRVAEETKVQLRGRSSVSLNLPSFAVGAVSMALIGGVASLFVRRWSTTGATEPGLMDEVE</sequence>
<dbReference type="AlphaFoldDB" id="A0A7S1AY23"/>
<keyword evidence="1" id="KW-0812">Transmembrane</keyword>
<keyword evidence="2" id="KW-0732">Signal</keyword>
<dbReference type="EMBL" id="HBFQ01060252">
    <property type="protein sequence ID" value="CAD8868294.1"/>
    <property type="molecule type" value="Transcribed_RNA"/>
</dbReference>
<evidence type="ECO:0000313" key="3">
    <source>
        <dbReference type="EMBL" id="CAD8868294.1"/>
    </source>
</evidence>